<dbReference type="EMBL" id="PGOL01008349">
    <property type="protein sequence ID" value="PKI31800.1"/>
    <property type="molecule type" value="Genomic_DNA"/>
</dbReference>
<accession>A0A2I0HK00</accession>
<feature type="region of interest" description="Disordered" evidence="1">
    <location>
        <begin position="1"/>
        <end position="21"/>
    </location>
</feature>
<comment type="caution">
    <text evidence="2">The sequence shown here is derived from an EMBL/GenBank/DDBJ whole genome shotgun (WGS) entry which is preliminary data.</text>
</comment>
<evidence type="ECO:0000313" key="2">
    <source>
        <dbReference type="EMBL" id="PKI31800.1"/>
    </source>
</evidence>
<keyword evidence="3" id="KW-1185">Reference proteome</keyword>
<dbReference type="AlphaFoldDB" id="A0A2I0HK00"/>
<gene>
    <name evidence="2" type="ORF">CRG98_047803</name>
</gene>
<dbReference type="Proteomes" id="UP000233551">
    <property type="component" value="Unassembled WGS sequence"/>
</dbReference>
<organism evidence="2 3">
    <name type="scientific">Punica granatum</name>
    <name type="common">Pomegranate</name>
    <dbReference type="NCBI Taxonomy" id="22663"/>
    <lineage>
        <taxon>Eukaryota</taxon>
        <taxon>Viridiplantae</taxon>
        <taxon>Streptophyta</taxon>
        <taxon>Embryophyta</taxon>
        <taxon>Tracheophyta</taxon>
        <taxon>Spermatophyta</taxon>
        <taxon>Magnoliopsida</taxon>
        <taxon>eudicotyledons</taxon>
        <taxon>Gunneridae</taxon>
        <taxon>Pentapetalae</taxon>
        <taxon>rosids</taxon>
        <taxon>malvids</taxon>
        <taxon>Myrtales</taxon>
        <taxon>Lythraceae</taxon>
        <taxon>Punica</taxon>
    </lineage>
</organism>
<evidence type="ECO:0000256" key="1">
    <source>
        <dbReference type="SAM" id="MobiDB-lite"/>
    </source>
</evidence>
<reference evidence="2 3" key="1">
    <citation type="submission" date="2017-11" db="EMBL/GenBank/DDBJ databases">
        <title>De-novo sequencing of pomegranate (Punica granatum L.) genome.</title>
        <authorList>
            <person name="Akparov Z."/>
            <person name="Amiraslanov A."/>
            <person name="Hajiyeva S."/>
            <person name="Abbasov M."/>
            <person name="Kaur K."/>
            <person name="Hamwieh A."/>
            <person name="Solovyev V."/>
            <person name="Salamov A."/>
            <person name="Braich B."/>
            <person name="Kosarev P."/>
            <person name="Mahmoud A."/>
            <person name="Hajiyev E."/>
            <person name="Babayeva S."/>
            <person name="Izzatullayeva V."/>
            <person name="Mammadov A."/>
            <person name="Mammadov A."/>
            <person name="Sharifova S."/>
            <person name="Ojaghi J."/>
            <person name="Eynullazada K."/>
            <person name="Bayramov B."/>
            <person name="Abdulazimova A."/>
            <person name="Shahmuradov I."/>
        </authorList>
    </citation>
    <scope>NUCLEOTIDE SEQUENCE [LARGE SCALE GENOMIC DNA]</scope>
    <source>
        <strain evidence="3">cv. AG2017</strain>
        <tissue evidence="2">Leaf</tissue>
    </source>
</reference>
<protein>
    <submittedName>
        <fullName evidence="2">Uncharacterized protein</fullName>
    </submittedName>
</protein>
<evidence type="ECO:0000313" key="3">
    <source>
        <dbReference type="Proteomes" id="UP000233551"/>
    </source>
</evidence>
<proteinExistence type="predicted"/>
<sequence>MQKNALQKHRSRGKLAGNRSAGGAWKIPVIGEPEQRGAGGRTVKRISPFRGEIVSKFREILEVAGSKSRKSMWGSFVFKTHNAERGELMMSI</sequence>
<name>A0A2I0HK00_PUNGR</name>
<feature type="compositionally biased region" description="Basic residues" evidence="1">
    <location>
        <begin position="1"/>
        <end position="13"/>
    </location>
</feature>